<dbReference type="GO" id="GO:0016987">
    <property type="term" value="F:sigma factor activity"/>
    <property type="evidence" value="ECO:0007669"/>
    <property type="project" value="UniProtKB-KW"/>
</dbReference>
<evidence type="ECO:0000256" key="2">
    <source>
        <dbReference type="ARBA" id="ARBA00023015"/>
    </source>
</evidence>
<dbReference type="InterPro" id="IPR013249">
    <property type="entry name" value="RNA_pol_sigma70_r4_t2"/>
</dbReference>
<dbReference type="InterPro" id="IPR007627">
    <property type="entry name" value="RNA_pol_sigma70_r2"/>
</dbReference>
<dbReference type="RefSeq" id="WP_163890183.1">
    <property type="nucleotide sequence ID" value="NZ_JAAFYS010000001.1"/>
</dbReference>
<accession>A0A6B2JQA2</accession>
<dbReference type="GO" id="GO:0006352">
    <property type="term" value="P:DNA-templated transcription initiation"/>
    <property type="evidence" value="ECO:0007669"/>
    <property type="project" value="InterPro"/>
</dbReference>
<keyword evidence="8" id="KW-1185">Reference proteome</keyword>
<dbReference type="InterPro" id="IPR013325">
    <property type="entry name" value="RNA_pol_sigma_r2"/>
</dbReference>
<dbReference type="SUPFAM" id="SSF88946">
    <property type="entry name" value="Sigma2 domain of RNA polymerase sigma factors"/>
    <property type="match status" value="1"/>
</dbReference>
<evidence type="ECO:0000313" key="7">
    <source>
        <dbReference type="EMBL" id="NDV00145.1"/>
    </source>
</evidence>
<evidence type="ECO:0000259" key="6">
    <source>
        <dbReference type="Pfam" id="PF08281"/>
    </source>
</evidence>
<keyword evidence="4" id="KW-0804">Transcription</keyword>
<evidence type="ECO:0000256" key="3">
    <source>
        <dbReference type="ARBA" id="ARBA00023082"/>
    </source>
</evidence>
<dbReference type="Gene3D" id="1.10.1740.10">
    <property type="match status" value="1"/>
</dbReference>
<comment type="caution">
    <text evidence="7">The sequence shown here is derived from an EMBL/GenBank/DDBJ whole genome shotgun (WGS) entry which is preliminary data.</text>
</comment>
<dbReference type="AlphaFoldDB" id="A0A6B2JQA2"/>
<evidence type="ECO:0000256" key="4">
    <source>
        <dbReference type="ARBA" id="ARBA00023163"/>
    </source>
</evidence>
<evidence type="ECO:0000313" key="8">
    <source>
        <dbReference type="Proteomes" id="UP000474757"/>
    </source>
</evidence>
<dbReference type="NCBIfam" id="TIGR02937">
    <property type="entry name" value="sigma70-ECF"/>
    <property type="match status" value="1"/>
</dbReference>
<keyword evidence="2" id="KW-0805">Transcription regulation</keyword>
<dbReference type="Pfam" id="PF08281">
    <property type="entry name" value="Sigma70_r4_2"/>
    <property type="match status" value="1"/>
</dbReference>
<comment type="similarity">
    <text evidence="1">Belongs to the sigma-70 factor family. ECF subfamily.</text>
</comment>
<dbReference type="Pfam" id="PF04542">
    <property type="entry name" value="Sigma70_r2"/>
    <property type="match status" value="1"/>
</dbReference>
<dbReference type="InterPro" id="IPR014284">
    <property type="entry name" value="RNA_pol_sigma-70_dom"/>
</dbReference>
<dbReference type="Proteomes" id="UP000474757">
    <property type="component" value="Unassembled WGS sequence"/>
</dbReference>
<dbReference type="InterPro" id="IPR039425">
    <property type="entry name" value="RNA_pol_sigma-70-like"/>
</dbReference>
<dbReference type="InterPro" id="IPR013324">
    <property type="entry name" value="RNA_pol_sigma_r3/r4-like"/>
</dbReference>
<dbReference type="PANTHER" id="PTHR43133:SF62">
    <property type="entry name" value="RNA POLYMERASE SIGMA FACTOR SIGZ"/>
    <property type="match status" value="1"/>
</dbReference>
<feature type="domain" description="RNA polymerase sigma-70 region 2" evidence="5">
    <location>
        <begin position="25"/>
        <end position="92"/>
    </location>
</feature>
<reference evidence="7 8" key="1">
    <citation type="submission" date="2020-02" db="EMBL/GenBank/DDBJ databases">
        <title>Pseudoroseicyclus tamarix, sp. nov., isolated from offshore sediment of a Tamarix chinensis forest.</title>
        <authorList>
            <person name="Gai Y."/>
        </authorList>
    </citation>
    <scope>NUCLEOTIDE SEQUENCE [LARGE SCALE GENOMIC DNA]</scope>
    <source>
        <strain evidence="7 8">CLL3-39</strain>
    </source>
</reference>
<dbReference type="InterPro" id="IPR036388">
    <property type="entry name" value="WH-like_DNA-bd_sf"/>
</dbReference>
<dbReference type="Gene3D" id="1.10.10.10">
    <property type="entry name" value="Winged helix-like DNA-binding domain superfamily/Winged helix DNA-binding domain"/>
    <property type="match status" value="1"/>
</dbReference>
<gene>
    <name evidence="7" type="ORF">GZA08_04075</name>
</gene>
<dbReference type="PANTHER" id="PTHR43133">
    <property type="entry name" value="RNA POLYMERASE ECF-TYPE SIGMA FACTO"/>
    <property type="match status" value="1"/>
</dbReference>
<feature type="domain" description="RNA polymerase sigma factor 70 region 4 type 2" evidence="6">
    <location>
        <begin position="125"/>
        <end position="173"/>
    </location>
</feature>
<organism evidence="7 8">
    <name type="scientific">Pseudoroseicyclus tamaricis</name>
    <dbReference type="NCBI Taxonomy" id="2705421"/>
    <lineage>
        <taxon>Bacteria</taxon>
        <taxon>Pseudomonadati</taxon>
        <taxon>Pseudomonadota</taxon>
        <taxon>Alphaproteobacteria</taxon>
        <taxon>Rhodobacterales</taxon>
        <taxon>Paracoccaceae</taxon>
        <taxon>Pseudoroseicyclus</taxon>
    </lineage>
</organism>
<dbReference type="EMBL" id="JAAGAB010000001">
    <property type="protein sequence ID" value="NDV00145.1"/>
    <property type="molecule type" value="Genomic_DNA"/>
</dbReference>
<sequence length="182" mass="20082">MATRGQVEEWIGRCALGDRKAFVQLYDATSAKLFGVALRVLNDRAEAEEVLQEIYVRIWQNAGRYASNGLSPMSWLITIARNRAIDRLRARKSGGGRGEMEEVADLADAAPGPEAQTIAAGEAARLAACLETLPEGRAEAVRRAYMEGETYAELAERFAVPLNTIRTWLRRGLISLRECLSV</sequence>
<proteinExistence type="inferred from homology"/>
<keyword evidence="3" id="KW-0731">Sigma factor</keyword>
<dbReference type="GO" id="GO:0003677">
    <property type="term" value="F:DNA binding"/>
    <property type="evidence" value="ECO:0007669"/>
    <property type="project" value="InterPro"/>
</dbReference>
<protein>
    <submittedName>
        <fullName evidence="7">Sigma-70 family RNA polymerase sigma factor</fullName>
    </submittedName>
</protein>
<evidence type="ECO:0000256" key="1">
    <source>
        <dbReference type="ARBA" id="ARBA00010641"/>
    </source>
</evidence>
<name>A0A6B2JQA2_9RHOB</name>
<evidence type="ECO:0000259" key="5">
    <source>
        <dbReference type="Pfam" id="PF04542"/>
    </source>
</evidence>
<dbReference type="SUPFAM" id="SSF88659">
    <property type="entry name" value="Sigma3 and sigma4 domains of RNA polymerase sigma factors"/>
    <property type="match status" value="1"/>
</dbReference>